<dbReference type="Gene3D" id="1.10.357.10">
    <property type="entry name" value="Tetracycline Repressor, domain 2"/>
    <property type="match status" value="1"/>
</dbReference>
<dbReference type="RefSeq" id="WP_098460626.1">
    <property type="nucleotide sequence ID" value="NZ_PDJC01000001.1"/>
</dbReference>
<feature type="domain" description="Transcriptional regulator TetR C-terminal Firmicutes type" evidence="1">
    <location>
        <begin position="78"/>
        <end position="177"/>
    </location>
</feature>
<dbReference type="SUPFAM" id="SSF46689">
    <property type="entry name" value="Homeodomain-like"/>
    <property type="match status" value="1"/>
</dbReference>
<dbReference type="InterPro" id="IPR039532">
    <property type="entry name" value="TetR_C_Firmicutes"/>
</dbReference>
<comment type="caution">
    <text evidence="2">The sequence shown here is derived from an EMBL/GenBank/DDBJ whole genome shotgun (WGS) entry which is preliminary data.</text>
</comment>
<name>A0A2A9CS26_9ACTN</name>
<gene>
    <name evidence="2" type="ORF">ATK74_1730</name>
</gene>
<evidence type="ECO:0000259" key="1">
    <source>
        <dbReference type="Pfam" id="PF14278"/>
    </source>
</evidence>
<reference evidence="2 3" key="1">
    <citation type="submission" date="2017-10" db="EMBL/GenBank/DDBJ databases">
        <title>Sequencing the genomes of 1000 actinobacteria strains.</title>
        <authorList>
            <person name="Klenk H.-P."/>
        </authorList>
    </citation>
    <scope>NUCLEOTIDE SEQUENCE [LARGE SCALE GENOMIC DNA]</scope>
    <source>
        <strain evidence="2 3">DSM 15597</strain>
    </source>
</reference>
<dbReference type="Pfam" id="PF14278">
    <property type="entry name" value="TetR_C_8"/>
    <property type="match status" value="1"/>
</dbReference>
<proteinExistence type="predicted"/>
<dbReference type="EMBL" id="PDJC01000001">
    <property type="protein sequence ID" value="PFG17168.1"/>
    <property type="molecule type" value="Genomic_DNA"/>
</dbReference>
<dbReference type="Proteomes" id="UP000226079">
    <property type="component" value="Unassembled WGS sequence"/>
</dbReference>
<accession>A0A2A9CS26</accession>
<evidence type="ECO:0000313" key="3">
    <source>
        <dbReference type="Proteomes" id="UP000226079"/>
    </source>
</evidence>
<protein>
    <submittedName>
        <fullName evidence="2">TetR family transcriptional regulator</fullName>
    </submittedName>
</protein>
<dbReference type="OrthoDB" id="9810250at2"/>
<keyword evidence="3" id="KW-1185">Reference proteome</keyword>
<organism evidence="2 3">
    <name type="scientific">Propionicimonas paludicola</name>
    <dbReference type="NCBI Taxonomy" id="185243"/>
    <lineage>
        <taxon>Bacteria</taxon>
        <taxon>Bacillati</taxon>
        <taxon>Actinomycetota</taxon>
        <taxon>Actinomycetes</taxon>
        <taxon>Propionibacteriales</taxon>
        <taxon>Nocardioidaceae</taxon>
        <taxon>Propionicimonas</taxon>
    </lineage>
</organism>
<sequence>MTSHSSGTPKAKLALAAALKEALRTTPLAKVTVSGLTTAVGVNRQTFYHHFTDIYDLAAWVFTSELADHIMAHASYAEWAEGCRQMLVYMKRHRDQTYAVIRSLRHAELERFLHQALRAMMAVIVGELEGDLRLAPADRDFVIDHYTLAVVGHVMHWLATDMAEDPKVLVERIEFVLRGSVRESLERFAARRVLKR</sequence>
<dbReference type="InterPro" id="IPR009057">
    <property type="entry name" value="Homeodomain-like_sf"/>
</dbReference>
<evidence type="ECO:0000313" key="2">
    <source>
        <dbReference type="EMBL" id="PFG17168.1"/>
    </source>
</evidence>
<dbReference type="AlphaFoldDB" id="A0A2A9CS26"/>